<gene>
    <name evidence="1" type="ORF">Raf01_52550</name>
</gene>
<keyword evidence="2" id="KW-1185">Reference proteome</keyword>
<dbReference type="EMBL" id="BONZ01000049">
    <property type="protein sequence ID" value="GIH17083.1"/>
    <property type="molecule type" value="Genomic_DNA"/>
</dbReference>
<reference evidence="1" key="1">
    <citation type="submission" date="2021-01" db="EMBL/GenBank/DDBJ databases">
        <title>Whole genome shotgun sequence of Rugosimonospora africana NBRC 104875.</title>
        <authorList>
            <person name="Komaki H."/>
            <person name="Tamura T."/>
        </authorList>
    </citation>
    <scope>NUCLEOTIDE SEQUENCE</scope>
    <source>
        <strain evidence="1">NBRC 104875</strain>
    </source>
</reference>
<dbReference type="RefSeq" id="WP_203920632.1">
    <property type="nucleotide sequence ID" value="NZ_BONZ01000049.1"/>
</dbReference>
<dbReference type="AlphaFoldDB" id="A0A8J3VT28"/>
<evidence type="ECO:0000313" key="1">
    <source>
        <dbReference type="EMBL" id="GIH17083.1"/>
    </source>
</evidence>
<comment type="caution">
    <text evidence="1">The sequence shown here is derived from an EMBL/GenBank/DDBJ whole genome shotgun (WGS) entry which is preliminary data.</text>
</comment>
<organism evidence="1 2">
    <name type="scientific">Rugosimonospora africana</name>
    <dbReference type="NCBI Taxonomy" id="556532"/>
    <lineage>
        <taxon>Bacteria</taxon>
        <taxon>Bacillati</taxon>
        <taxon>Actinomycetota</taxon>
        <taxon>Actinomycetes</taxon>
        <taxon>Micromonosporales</taxon>
        <taxon>Micromonosporaceae</taxon>
        <taxon>Rugosimonospora</taxon>
    </lineage>
</organism>
<name>A0A8J3VT28_9ACTN</name>
<sequence length="95" mass="11439">MEVKDLREPARVVGDAPDLDELAREVKRAWQAWQAASAFRYATVAQRLPALIRQWESPMRGYRGADWRRAQWKTSKGRRWMPMTRIWRPRRCGWR</sequence>
<evidence type="ECO:0000313" key="2">
    <source>
        <dbReference type="Proteomes" id="UP000642748"/>
    </source>
</evidence>
<accession>A0A8J3VT28</accession>
<dbReference type="Proteomes" id="UP000642748">
    <property type="component" value="Unassembled WGS sequence"/>
</dbReference>
<protein>
    <submittedName>
        <fullName evidence="1">Uncharacterized protein</fullName>
    </submittedName>
</protein>
<proteinExistence type="predicted"/>